<name>A0A0F9G5J9_9ZZZZ</name>
<dbReference type="AlphaFoldDB" id="A0A0F9G5J9"/>
<gene>
    <name evidence="1" type="ORF">LCGC14_2224320</name>
</gene>
<dbReference type="EMBL" id="LAZR01029787">
    <property type="protein sequence ID" value="KKL58542.1"/>
    <property type="molecule type" value="Genomic_DNA"/>
</dbReference>
<evidence type="ECO:0000313" key="1">
    <source>
        <dbReference type="EMBL" id="KKL58542.1"/>
    </source>
</evidence>
<reference evidence="1" key="1">
    <citation type="journal article" date="2015" name="Nature">
        <title>Complex archaea that bridge the gap between prokaryotes and eukaryotes.</title>
        <authorList>
            <person name="Spang A."/>
            <person name="Saw J.H."/>
            <person name="Jorgensen S.L."/>
            <person name="Zaremba-Niedzwiedzka K."/>
            <person name="Martijn J."/>
            <person name="Lind A.E."/>
            <person name="van Eijk R."/>
            <person name="Schleper C."/>
            <person name="Guy L."/>
            <person name="Ettema T.J."/>
        </authorList>
    </citation>
    <scope>NUCLEOTIDE SEQUENCE</scope>
</reference>
<organism evidence="1">
    <name type="scientific">marine sediment metagenome</name>
    <dbReference type="NCBI Taxonomy" id="412755"/>
    <lineage>
        <taxon>unclassified sequences</taxon>
        <taxon>metagenomes</taxon>
        <taxon>ecological metagenomes</taxon>
    </lineage>
</organism>
<protein>
    <submittedName>
        <fullName evidence="1">Uncharacterized protein</fullName>
    </submittedName>
</protein>
<accession>A0A0F9G5J9</accession>
<comment type="caution">
    <text evidence="1">The sequence shown here is derived from an EMBL/GenBank/DDBJ whole genome shotgun (WGS) entry which is preliminary data.</text>
</comment>
<sequence length="105" mass="11804">MKSPFLILFLILNLLAINLASASFSYTEKEAESHSLSAQHDHSMENHNDHDESKCTHFCHISSHMVGLVSQIITPAFNRDSVSYLAFKKQFDSFIQTPPSEPPKA</sequence>
<proteinExistence type="predicted"/>